<dbReference type="Proteomes" id="UP000193498">
    <property type="component" value="Unassembled WGS sequence"/>
</dbReference>
<evidence type="ECO:0000313" key="3">
    <source>
        <dbReference type="EMBL" id="ORX89371.1"/>
    </source>
</evidence>
<feature type="chain" id="PRO_5013073249" evidence="2">
    <location>
        <begin position="18"/>
        <end position="112"/>
    </location>
</feature>
<organism evidence="3 4">
    <name type="scientific">Basidiobolus meristosporus CBS 931.73</name>
    <dbReference type="NCBI Taxonomy" id="1314790"/>
    <lineage>
        <taxon>Eukaryota</taxon>
        <taxon>Fungi</taxon>
        <taxon>Fungi incertae sedis</taxon>
        <taxon>Zoopagomycota</taxon>
        <taxon>Entomophthoromycotina</taxon>
        <taxon>Basidiobolomycetes</taxon>
        <taxon>Basidiobolales</taxon>
        <taxon>Basidiobolaceae</taxon>
        <taxon>Basidiobolus</taxon>
    </lineage>
</organism>
<proteinExistence type="predicted"/>
<evidence type="ECO:0000313" key="4">
    <source>
        <dbReference type="Proteomes" id="UP000193498"/>
    </source>
</evidence>
<sequence length="112" mass="12015">MSRFIVLFLITQTLVSSSLQQCQEPTSACQSSTQGGLLHSMESRIGQMPSKLHSIWDSATSGINSPTTQPPSNRFFPKPTTANKNTSSSNHSISQVLSIMIFLAGLTVVATS</sequence>
<reference evidence="3 4" key="1">
    <citation type="submission" date="2016-07" db="EMBL/GenBank/DDBJ databases">
        <title>Pervasive Adenine N6-methylation of Active Genes in Fungi.</title>
        <authorList>
            <consortium name="DOE Joint Genome Institute"/>
            <person name="Mondo S.J."/>
            <person name="Dannebaum R.O."/>
            <person name="Kuo R.C."/>
            <person name="Labutti K."/>
            <person name="Haridas S."/>
            <person name="Kuo A."/>
            <person name="Salamov A."/>
            <person name="Ahrendt S.R."/>
            <person name="Lipzen A."/>
            <person name="Sullivan W."/>
            <person name="Andreopoulos W.B."/>
            <person name="Clum A."/>
            <person name="Lindquist E."/>
            <person name="Daum C."/>
            <person name="Ramamoorthy G.K."/>
            <person name="Gryganskyi A."/>
            <person name="Culley D."/>
            <person name="Magnuson J.K."/>
            <person name="James T.Y."/>
            <person name="O'Malley M.A."/>
            <person name="Stajich J.E."/>
            <person name="Spatafora J.W."/>
            <person name="Visel A."/>
            <person name="Grigoriev I.V."/>
        </authorList>
    </citation>
    <scope>NUCLEOTIDE SEQUENCE [LARGE SCALE GENOMIC DNA]</scope>
    <source>
        <strain evidence="3 4">CBS 931.73</strain>
    </source>
</reference>
<keyword evidence="4" id="KW-1185">Reference proteome</keyword>
<gene>
    <name evidence="3" type="ORF">K493DRAFT_318733</name>
</gene>
<accession>A0A1Y1XUD7</accession>
<evidence type="ECO:0000256" key="2">
    <source>
        <dbReference type="SAM" id="SignalP"/>
    </source>
</evidence>
<feature type="signal peptide" evidence="2">
    <location>
        <begin position="1"/>
        <end position="17"/>
    </location>
</feature>
<evidence type="ECO:0000256" key="1">
    <source>
        <dbReference type="SAM" id="MobiDB-lite"/>
    </source>
</evidence>
<keyword evidence="2" id="KW-0732">Signal</keyword>
<dbReference type="InParanoid" id="A0A1Y1XUD7"/>
<name>A0A1Y1XUD7_9FUNG</name>
<comment type="caution">
    <text evidence="3">The sequence shown here is derived from an EMBL/GenBank/DDBJ whole genome shotgun (WGS) entry which is preliminary data.</text>
</comment>
<protein>
    <submittedName>
        <fullName evidence="3">Uncharacterized protein</fullName>
    </submittedName>
</protein>
<feature type="region of interest" description="Disordered" evidence="1">
    <location>
        <begin position="58"/>
        <end position="89"/>
    </location>
</feature>
<feature type="compositionally biased region" description="Polar residues" evidence="1">
    <location>
        <begin position="58"/>
        <end position="72"/>
    </location>
</feature>
<dbReference type="AlphaFoldDB" id="A0A1Y1XUD7"/>
<feature type="compositionally biased region" description="Polar residues" evidence="1">
    <location>
        <begin position="80"/>
        <end position="89"/>
    </location>
</feature>
<dbReference type="EMBL" id="MCFE01000451">
    <property type="protein sequence ID" value="ORX89371.1"/>
    <property type="molecule type" value="Genomic_DNA"/>
</dbReference>